<keyword evidence="3" id="KW-0378">Hydrolase</keyword>
<evidence type="ECO:0000256" key="2">
    <source>
        <dbReference type="ARBA" id="ARBA00022723"/>
    </source>
</evidence>
<dbReference type="SUPFAM" id="SSF53187">
    <property type="entry name" value="Zn-dependent exopeptidases"/>
    <property type="match status" value="1"/>
</dbReference>
<evidence type="ECO:0000313" key="6">
    <source>
        <dbReference type="EMBL" id="MCZ3364911.1"/>
    </source>
</evidence>
<dbReference type="InterPro" id="IPR055438">
    <property type="entry name" value="AstE_AspA_cat"/>
</dbReference>
<dbReference type="GO" id="GO:0046872">
    <property type="term" value="F:metal ion binding"/>
    <property type="evidence" value="ECO:0007669"/>
    <property type="project" value="UniProtKB-KW"/>
</dbReference>
<gene>
    <name evidence="7" type="ORF">O3H35_08470</name>
    <name evidence="6" type="ORF">O3H54_03350</name>
</gene>
<dbReference type="EMBL" id="JAPVER010000018">
    <property type="protein sequence ID" value="MCZ3364911.1"/>
    <property type="molecule type" value="Genomic_DNA"/>
</dbReference>
<keyword evidence="4" id="KW-0862">Zinc</keyword>
<sequence>MRRCVIIKQKQIIAVLLVLCTTLLLGASEINVTEAYNHSENLKSYASVQASQSTSTVKMKVIISGTGGTVTNNYYIKKNIPKSQLTSQIVALSKKGTPIIRVGNGSGPKVMIVAGVHGNELPSQISALKLVNYLKGKSIKGTIYIVPFVVPSNTAKGVRYWKGKNLNRVTNIAGTPTNKILKLAKRLNISVLGDFHSTKPGGDPGKMAVFSSKHPTYKSYIIAKYISKRTGSTTLTYNLSGVEYCGALEDTTNLAGIPAVTCEVVSPHGTVKSGSVTKSYNQMIALLKYKKII</sequence>
<dbReference type="AlphaFoldDB" id="A0A9E4ZVK8"/>
<dbReference type="RefSeq" id="WP_245611125.1">
    <property type="nucleotide sequence ID" value="NZ_JAPVER010000018.1"/>
</dbReference>
<keyword evidence="2" id="KW-0479">Metal-binding</keyword>
<feature type="domain" description="Succinylglutamate desuccinylase/Aspartoacylase catalytic" evidence="5">
    <location>
        <begin position="107"/>
        <end position="169"/>
    </location>
</feature>
<proteinExistence type="predicted"/>
<accession>A0A9E4ZVK8</accession>
<organism evidence="6 8">
    <name type="scientific">Methanobacterium veterum</name>
    <dbReference type="NCBI Taxonomy" id="408577"/>
    <lineage>
        <taxon>Archaea</taxon>
        <taxon>Methanobacteriati</taxon>
        <taxon>Methanobacteriota</taxon>
        <taxon>Methanomada group</taxon>
        <taxon>Methanobacteria</taxon>
        <taxon>Methanobacteriales</taxon>
        <taxon>Methanobacteriaceae</taxon>
        <taxon>Methanobacterium</taxon>
    </lineage>
</organism>
<dbReference type="GO" id="GO:0016788">
    <property type="term" value="F:hydrolase activity, acting on ester bonds"/>
    <property type="evidence" value="ECO:0007669"/>
    <property type="project" value="InterPro"/>
</dbReference>
<name>A0A9E4ZVK8_9EURY</name>
<evidence type="ECO:0000259" key="5">
    <source>
        <dbReference type="Pfam" id="PF24827"/>
    </source>
</evidence>
<evidence type="ECO:0000313" key="8">
    <source>
        <dbReference type="Proteomes" id="UP001068021"/>
    </source>
</evidence>
<comment type="caution">
    <text evidence="6">The sequence shown here is derived from an EMBL/GenBank/DDBJ whole genome shotgun (WGS) entry which is preliminary data.</text>
</comment>
<dbReference type="Gene3D" id="3.40.630.10">
    <property type="entry name" value="Zn peptidases"/>
    <property type="match status" value="1"/>
</dbReference>
<protein>
    <submittedName>
        <fullName evidence="6">Succinylglutamate desuccinylase/aspartoacylase family protein</fullName>
    </submittedName>
</protein>
<dbReference type="PANTHER" id="PTHR37326:SF1">
    <property type="entry name" value="BLL3975 PROTEIN"/>
    <property type="match status" value="1"/>
</dbReference>
<evidence type="ECO:0000256" key="1">
    <source>
        <dbReference type="ARBA" id="ARBA00001947"/>
    </source>
</evidence>
<dbReference type="Pfam" id="PF24827">
    <property type="entry name" value="AstE_AspA_cat"/>
    <property type="match status" value="1"/>
</dbReference>
<dbReference type="InterPro" id="IPR053138">
    <property type="entry name" value="N-alpha-Ac-DABA_deacetylase"/>
</dbReference>
<reference evidence="6" key="1">
    <citation type="submission" date="2022-12" db="EMBL/GenBank/DDBJ databases">
        <title>Reclassification of two methanogenic archaea species isolated from the Kolyma lowland permafrost.</title>
        <authorList>
            <person name="Trubitsyn V.E."/>
            <person name="Rivkina E.M."/>
            <person name="Shcherbakova V.A."/>
        </authorList>
    </citation>
    <scope>NUCLEOTIDE SEQUENCE</scope>
    <source>
        <strain evidence="6">M2</strain>
        <strain evidence="7">MK4</strain>
    </source>
</reference>
<keyword evidence="8" id="KW-1185">Reference proteome</keyword>
<evidence type="ECO:0000313" key="7">
    <source>
        <dbReference type="EMBL" id="MCZ3372666.1"/>
    </source>
</evidence>
<comment type="cofactor">
    <cofactor evidence="1">
        <name>Zn(2+)</name>
        <dbReference type="ChEBI" id="CHEBI:29105"/>
    </cofactor>
</comment>
<dbReference type="PANTHER" id="PTHR37326">
    <property type="entry name" value="BLL3975 PROTEIN"/>
    <property type="match status" value="1"/>
</dbReference>
<dbReference type="Proteomes" id="UP001074446">
    <property type="component" value="Unassembled WGS sequence"/>
</dbReference>
<dbReference type="Proteomes" id="UP001068021">
    <property type="component" value="Unassembled WGS sequence"/>
</dbReference>
<evidence type="ECO:0000256" key="4">
    <source>
        <dbReference type="ARBA" id="ARBA00022833"/>
    </source>
</evidence>
<dbReference type="EMBL" id="JAPVES010000030">
    <property type="protein sequence ID" value="MCZ3372666.1"/>
    <property type="molecule type" value="Genomic_DNA"/>
</dbReference>
<evidence type="ECO:0000256" key="3">
    <source>
        <dbReference type="ARBA" id="ARBA00022801"/>
    </source>
</evidence>